<dbReference type="AlphaFoldDB" id="A0A165N4I9"/>
<proteinExistence type="predicted"/>
<sequence>MVDTHTTTNTSSSPSALTAAQHALLDASLFQVRSLLTGTETRVDSANDTAGNNTDDDQLQTVAANANPARVSLQSGLDSARHERECAGARGRQEARTMSSCDRRGRLARRATSAPPMSSRTRAHLEGVRTPMKPICSSAESKVEHGSLTLLSVVELGSPEMLAVEHGSRGEVEHGSPHSLMVEHGSQFSVVERGSPNNFNGEYGSQHALDFVDATQNFERTGHTPQDTPFIANGRRVDSAYHCLQEVKSTAHDVYSAPTTLSVELEMEDACTRQSAQLLCDSSIGKYPVRVEQGSPTVLAIELGSRGEVEQGSLRIEQGSPMSNTLIDVMYNDTSRTTAARSSGVRRARG</sequence>
<dbReference type="Proteomes" id="UP000077266">
    <property type="component" value="Unassembled WGS sequence"/>
</dbReference>
<gene>
    <name evidence="2" type="ORF">EXIGLDRAFT_722262</name>
</gene>
<dbReference type="InParanoid" id="A0A165N4I9"/>
<evidence type="ECO:0000313" key="3">
    <source>
        <dbReference type="Proteomes" id="UP000077266"/>
    </source>
</evidence>
<accession>A0A165N4I9</accession>
<evidence type="ECO:0000313" key="2">
    <source>
        <dbReference type="EMBL" id="KZW00197.1"/>
    </source>
</evidence>
<organism evidence="2 3">
    <name type="scientific">Exidia glandulosa HHB12029</name>
    <dbReference type="NCBI Taxonomy" id="1314781"/>
    <lineage>
        <taxon>Eukaryota</taxon>
        <taxon>Fungi</taxon>
        <taxon>Dikarya</taxon>
        <taxon>Basidiomycota</taxon>
        <taxon>Agaricomycotina</taxon>
        <taxon>Agaricomycetes</taxon>
        <taxon>Auriculariales</taxon>
        <taxon>Exidiaceae</taxon>
        <taxon>Exidia</taxon>
    </lineage>
</organism>
<feature type="region of interest" description="Disordered" evidence="1">
    <location>
        <begin position="74"/>
        <end position="122"/>
    </location>
</feature>
<dbReference type="EMBL" id="KV425902">
    <property type="protein sequence ID" value="KZW00197.1"/>
    <property type="molecule type" value="Genomic_DNA"/>
</dbReference>
<evidence type="ECO:0000256" key="1">
    <source>
        <dbReference type="SAM" id="MobiDB-lite"/>
    </source>
</evidence>
<protein>
    <submittedName>
        <fullName evidence="2">Uncharacterized protein</fullName>
    </submittedName>
</protein>
<reference evidence="2 3" key="1">
    <citation type="journal article" date="2016" name="Mol. Biol. Evol.">
        <title>Comparative Genomics of Early-Diverging Mushroom-Forming Fungi Provides Insights into the Origins of Lignocellulose Decay Capabilities.</title>
        <authorList>
            <person name="Nagy L.G."/>
            <person name="Riley R."/>
            <person name="Tritt A."/>
            <person name="Adam C."/>
            <person name="Daum C."/>
            <person name="Floudas D."/>
            <person name="Sun H."/>
            <person name="Yadav J.S."/>
            <person name="Pangilinan J."/>
            <person name="Larsson K.H."/>
            <person name="Matsuura K."/>
            <person name="Barry K."/>
            <person name="Labutti K."/>
            <person name="Kuo R."/>
            <person name="Ohm R.A."/>
            <person name="Bhattacharya S.S."/>
            <person name="Shirouzu T."/>
            <person name="Yoshinaga Y."/>
            <person name="Martin F.M."/>
            <person name="Grigoriev I.V."/>
            <person name="Hibbett D.S."/>
        </authorList>
    </citation>
    <scope>NUCLEOTIDE SEQUENCE [LARGE SCALE GENOMIC DNA]</scope>
    <source>
        <strain evidence="2 3">HHB12029</strain>
    </source>
</reference>
<name>A0A165N4I9_EXIGL</name>
<keyword evidence="3" id="KW-1185">Reference proteome</keyword>
<feature type="compositionally biased region" description="Basic and acidic residues" evidence="1">
    <location>
        <begin position="79"/>
        <end position="105"/>
    </location>
</feature>